<feature type="compositionally biased region" description="Basic and acidic residues" evidence="1">
    <location>
        <begin position="14"/>
        <end position="29"/>
    </location>
</feature>
<proteinExistence type="predicted"/>
<feature type="region of interest" description="Disordered" evidence="1">
    <location>
        <begin position="1"/>
        <end position="108"/>
    </location>
</feature>
<gene>
    <name evidence="2" type="ORF">PODLI_1B034310</name>
</gene>
<name>A0AA35KEC1_9SAUR</name>
<organism evidence="2 3">
    <name type="scientific">Podarcis lilfordi</name>
    <name type="common">Lilford's wall lizard</name>
    <dbReference type="NCBI Taxonomy" id="74358"/>
    <lineage>
        <taxon>Eukaryota</taxon>
        <taxon>Metazoa</taxon>
        <taxon>Chordata</taxon>
        <taxon>Craniata</taxon>
        <taxon>Vertebrata</taxon>
        <taxon>Euteleostomi</taxon>
        <taxon>Lepidosauria</taxon>
        <taxon>Squamata</taxon>
        <taxon>Bifurcata</taxon>
        <taxon>Unidentata</taxon>
        <taxon>Episquamata</taxon>
        <taxon>Laterata</taxon>
        <taxon>Lacertibaenia</taxon>
        <taxon>Lacertidae</taxon>
        <taxon>Podarcis</taxon>
    </lineage>
</organism>
<feature type="compositionally biased region" description="Basic and acidic residues" evidence="1">
    <location>
        <begin position="90"/>
        <end position="101"/>
    </location>
</feature>
<accession>A0AA35KEC1</accession>
<dbReference type="AlphaFoldDB" id="A0AA35KEC1"/>
<dbReference type="Proteomes" id="UP001178461">
    <property type="component" value="Chromosome 6"/>
</dbReference>
<reference evidence="2" key="1">
    <citation type="submission" date="2022-12" db="EMBL/GenBank/DDBJ databases">
        <authorList>
            <person name="Alioto T."/>
            <person name="Alioto T."/>
            <person name="Gomez Garrido J."/>
        </authorList>
    </citation>
    <scope>NUCLEOTIDE SEQUENCE</scope>
</reference>
<protein>
    <submittedName>
        <fullName evidence="2">Uncharacterized protein</fullName>
    </submittedName>
</protein>
<dbReference type="EMBL" id="OX395131">
    <property type="protein sequence ID" value="CAI5776766.1"/>
    <property type="molecule type" value="Genomic_DNA"/>
</dbReference>
<evidence type="ECO:0000313" key="2">
    <source>
        <dbReference type="EMBL" id="CAI5776766.1"/>
    </source>
</evidence>
<evidence type="ECO:0000256" key="1">
    <source>
        <dbReference type="SAM" id="MobiDB-lite"/>
    </source>
</evidence>
<evidence type="ECO:0000313" key="3">
    <source>
        <dbReference type="Proteomes" id="UP001178461"/>
    </source>
</evidence>
<sequence>MAAASGAAKGLRPGRGEWLGERRPRRQEDGLVLLPSERSLERRGGGRGRGKPPPPASSSRGSDWAGHRRAGASSEKGFRSEEAAGVGRGSRGDPPAREGRGNSEVTLAAGGGETARCERTWAEEFCCFSVGLSWYWMQTCSLKREKANTAADTENAASVLDVLKLT</sequence>
<keyword evidence="3" id="KW-1185">Reference proteome</keyword>